<dbReference type="EMBL" id="CABIKO010000663">
    <property type="protein sequence ID" value="VVA38612.1"/>
    <property type="molecule type" value="Genomic_DNA"/>
</dbReference>
<organism evidence="1 2">
    <name type="scientific">Prunus dulcis</name>
    <name type="common">Almond</name>
    <name type="synonym">Amygdalus dulcis</name>
    <dbReference type="NCBI Taxonomy" id="3755"/>
    <lineage>
        <taxon>Eukaryota</taxon>
        <taxon>Viridiplantae</taxon>
        <taxon>Streptophyta</taxon>
        <taxon>Embryophyta</taxon>
        <taxon>Tracheophyta</taxon>
        <taxon>Spermatophyta</taxon>
        <taxon>Magnoliopsida</taxon>
        <taxon>eudicotyledons</taxon>
        <taxon>Gunneridae</taxon>
        <taxon>Pentapetalae</taxon>
        <taxon>rosids</taxon>
        <taxon>fabids</taxon>
        <taxon>Rosales</taxon>
        <taxon>Rosaceae</taxon>
        <taxon>Amygdaloideae</taxon>
        <taxon>Amygdaleae</taxon>
        <taxon>Prunus</taxon>
    </lineage>
</organism>
<feature type="non-terminal residue" evidence="1">
    <location>
        <position position="1"/>
    </location>
</feature>
<proteinExistence type="predicted"/>
<dbReference type="GO" id="GO:0036297">
    <property type="term" value="P:interstrand cross-link repair"/>
    <property type="evidence" value="ECO:0007669"/>
    <property type="project" value="TreeGrafter"/>
</dbReference>
<dbReference type="InParanoid" id="A0A5E4GGE3"/>
<dbReference type="AlphaFoldDB" id="A0A5E4GGE3"/>
<dbReference type="GO" id="GO:0035312">
    <property type="term" value="F:5'-3' DNA exonuclease activity"/>
    <property type="evidence" value="ECO:0007669"/>
    <property type="project" value="TreeGrafter"/>
</dbReference>
<protein>
    <submittedName>
        <fullName evidence="1">PREDICTED: DNA</fullName>
    </submittedName>
</protein>
<dbReference type="Gramene" id="VVA38612">
    <property type="protein sequence ID" value="VVA38612"/>
    <property type="gene ID" value="Prudul26B025520"/>
</dbReference>
<dbReference type="PANTHER" id="PTHR23240">
    <property type="entry name" value="DNA CROSS-LINK REPAIR PROTEIN PSO2/SNM1-RELATED"/>
    <property type="match status" value="1"/>
</dbReference>
<name>A0A5E4GGE3_PRUDU</name>
<evidence type="ECO:0000313" key="2">
    <source>
        <dbReference type="Proteomes" id="UP000327085"/>
    </source>
</evidence>
<dbReference type="Gene3D" id="3.40.50.12650">
    <property type="match status" value="1"/>
</dbReference>
<dbReference type="GO" id="GO:0006303">
    <property type="term" value="P:double-strand break repair via nonhomologous end joining"/>
    <property type="evidence" value="ECO:0007669"/>
    <property type="project" value="TreeGrafter"/>
</dbReference>
<dbReference type="Proteomes" id="UP000327085">
    <property type="component" value="Unassembled WGS sequence"/>
</dbReference>
<dbReference type="GO" id="GO:0003684">
    <property type="term" value="F:damaged DNA binding"/>
    <property type="evidence" value="ECO:0007669"/>
    <property type="project" value="TreeGrafter"/>
</dbReference>
<feature type="non-terminal residue" evidence="1">
    <location>
        <position position="50"/>
    </location>
</feature>
<gene>
    <name evidence="1" type="ORF">ALMOND_2B025520</name>
</gene>
<reference evidence="2" key="1">
    <citation type="journal article" date="2020" name="Plant J.">
        <title>Transposons played a major role in the diversification between the closely related almond and peach genomes: results from the almond genome sequence.</title>
        <authorList>
            <person name="Alioto T."/>
            <person name="Alexiou K.G."/>
            <person name="Bardil A."/>
            <person name="Barteri F."/>
            <person name="Castanera R."/>
            <person name="Cruz F."/>
            <person name="Dhingra A."/>
            <person name="Duval H."/>
            <person name="Fernandez I Marti A."/>
            <person name="Frias L."/>
            <person name="Galan B."/>
            <person name="Garcia J.L."/>
            <person name="Howad W."/>
            <person name="Gomez-Garrido J."/>
            <person name="Gut M."/>
            <person name="Julca I."/>
            <person name="Morata J."/>
            <person name="Puigdomenech P."/>
            <person name="Ribeca P."/>
            <person name="Rubio Cabetas M.J."/>
            <person name="Vlasova A."/>
            <person name="Wirthensohn M."/>
            <person name="Garcia-Mas J."/>
            <person name="Gabaldon T."/>
            <person name="Casacuberta J.M."/>
            <person name="Arus P."/>
        </authorList>
    </citation>
    <scope>NUCLEOTIDE SEQUENCE [LARGE SCALE GENOMIC DNA]</scope>
    <source>
        <strain evidence="2">cv. Texas</strain>
    </source>
</reference>
<evidence type="ECO:0000313" key="1">
    <source>
        <dbReference type="EMBL" id="VVA38612.1"/>
    </source>
</evidence>
<dbReference type="PANTHER" id="PTHR23240:SF35">
    <property type="entry name" value="DNA REPAIR METALLO-BETA-LACTAMASE FAMILY PROTEIN-RELATED"/>
    <property type="match status" value="1"/>
</dbReference>
<sequence length="50" mass="5669">TYVIGKEKILLEIARRCNRKVHVDARKMAVLGVLGYGESGVFTEDECERD</sequence>
<accession>A0A5E4GGE3</accession>